<dbReference type="NCBIfam" id="NF004014">
    <property type="entry name" value="PRK05477.1-4"/>
    <property type="match status" value="1"/>
</dbReference>
<dbReference type="InterPro" id="IPR003789">
    <property type="entry name" value="Asn/Gln_tRNA_amidoTrase-B-like"/>
</dbReference>
<dbReference type="EC" id="6.3.5.-" evidence="10"/>
<evidence type="ECO:0000256" key="3">
    <source>
        <dbReference type="ARBA" id="ARBA00022598"/>
    </source>
</evidence>
<dbReference type="Proteomes" id="UP000178319">
    <property type="component" value="Unassembled WGS sequence"/>
</dbReference>
<dbReference type="NCBIfam" id="TIGR00133">
    <property type="entry name" value="gatB"/>
    <property type="match status" value="1"/>
</dbReference>
<dbReference type="GO" id="GO:0070681">
    <property type="term" value="P:glutaminyl-tRNAGln biosynthesis via transamidation"/>
    <property type="evidence" value="ECO:0007669"/>
    <property type="project" value="TreeGrafter"/>
</dbReference>
<dbReference type="AlphaFoldDB" id="A0A1G1V490"/>
<dbReference type="PROSITE" id="PS01234">
    <property type="entry name" value="GATB"/>
    <property type="match status" value="1"/>
</dbReference>
<dbReference type="FunFam" id="1.10.10.410:FF:000001">
    <property type="entry name" value="Aspartyl/glutamyl-tRNA(Asn/Gln) amidotransferase subunit B"/>
    <property type="match status" value="1"/>
</dbReference>
<organism evidence="12 13">
    <name type="scientific">Candidatus Blackburnbacteria bacterium RIFCSPHIGHO2_02_FULL_44_20</name>
    <dbReference type="NCBI Taxonomy" id="1797516"/>
    <lineage>
        <taxon>Bacteria</taxon>
        <taxon>Candidatus Blackburniibacteriota</taxon>
    </lineage>
</organism>
<evidence type="ECO:0000259" key="11">
    <source>
        <dbReference type="SMART" id="SM00845"/>
    </source>
</evidence>
<dbReference type="GO" id="GO:0050566">
    <property type="term" value="F:asparaginyl-tRNA synthase (glutamine-hydrolyzing) activity"/>
    <property type="evidence" value="ECO:0007669"/>
    <property type="project" value="RHEA"/>
</dbReference>
<evidence type="ECO:0000256" key="9">
    <source>
        <dbReference type="ARBA" id="ARBA00047913"/>
    </source>
</evidence>
<dbReference type="GO" id="GO:0005524">
    <property type="term" value="F:ATP binding"/>
    <property type="evidence" value="ECO:0007669"/>
    <property type="project" value="UniProtKB-KW"/>
</dbReference>
<dbReference type="PANTHER" id="PTHR11659:SF0">
    <property type="entry name" value="GLUTAMYL-TRNA(GLN) AMIDOTRANSFERASE SUBUNIT B, MITOCHONDRIAL"/>
    <property type="match status" value="1"/>
</dbReference>
<evidence type="ECO:0000256" key="5">
    <source>
        <dbReference type="ARBA" id="ARBA00022840"/>
    </source>
</evidence>
<comment type="function">
    <text evidence="7 10">Allows the formation of correctly charged Asn-tRNA(Asn) or Gln-tRNA(Gln) through the transamidation of misacylated Asp-tRNA(Asn) or Glu-tRNA(Gln) in organisms which lack either or both of asparaginyl-tRNA or glutaminyl-tRNA synthetases. The reaction takes place in the presence of glutamine and ATP through an activated phospho-Asp-tRNA(Asn) or phospho-Glu-tRNA(Gln).</text>
</comment>
<evidence type="ECO:0000256" key="8">
    <source>
        <dbReference type="ARBA" id="ARBA00047380"/>
    </source>
</evidence>
<dbReference type="InterPro" id="IPR042114">
    <property type="entry name" value="GatB_C_1"/>
</dbReference>
<dbReference type="STRING" id="1797516.A3D26_04485"/>
<evidence type="ECO:0000256" key="4">
    <source>
        <dbReference type="ARBA" id="ARBA00022741"/>
    </source>
</evidence>
<keyword evidence="4 10" id="KW-0547">Nucleotide-binding</keyword>
<dbReference type="HAMAP" id="MF_00121">
    <property type="entry name" value="GatB"/>
    <property type="match status" value="1"/>
</dbReference>
<keyword evidence="6 10" id="KW-0648">Protein biosynthesis</keyword>
<comment type="catalytic activity">
    <reaction evidence="9 10">
        <text>L-glutamyl-tRNA(Gln) + L-glutamine + ATP + H2O = L-glutaminyl-tRNA(Gln) + L-glutamate + ADP + phosphate + H(+)</text>
        <dbReference type="Rhea" id="RHEA:17521"/>
        <dbReference type="Rhea" id="RHEA-COMP:9681"/>
        <dbReference type="Rhea" id="RHEA-COMP:9684"/>
        <dbReference type="ChEBI" id="CHEBI:15377"/>
        <dbReference type="ChEBI" id="CHEBI:15378"/>
        <dbReference type="ChEBI" id="CHEBI:29985"/>
        <dbReference type="ChEBI" id="CHEBI:30616"/>
        <dbReference type="ChEBI" id="CHEBI:43474"/>
        <dbReference type="ChEBI" id="CHEBI:58359"/>
        <dbReference type="ChEBI" id="CHEBI:78520"/>
        <dbReference type="ChEBI" id="CHEBI:78521"/>
        <dbReference type="ChEBI" id="CHEBI:456216"/>
    </reaction>
</comment>
<evidence type="ECO:0000256" key="7">
    <source>
        <dbReference type="ARBA" id="ARBA00024799"/>
    </source>
</evidence>
<reference evidence="12 13" key="1">
    <citation type="journal article" date="2016" name="Nat. Commun.">
        <title>Thousands of microbial genomes shed light on interconnected biogeochemical processes in an aquifer system.</title>
        <authorList>
            <person name="Anantharaman K."/>
            <person name="Brown C.T."/>
            <person name="Hug L.A."/>
            <person name="Sharon I."/>
            <person name="Castelle C.J."/>
            <person name="Probst A.J."/>
            <person name="Thomas B.C."/>
            <person name="Singh A."/>
            <person name="Wilkins M.J."/>
            <person name="Karaoz U."/>
            <person name="Brodie E.L."/>
            <person name="Williams K.H."/>
            <person name="Hubbard S.S."/>
            <person name="Banfield J.F."/>
        </authorList>
    </citation>
    <scope>NUCLEOTIDE SEQUENCE [LARGE SCALE GENOMIC DNA]</scope>
</reference>
<dbReference type="GO" id="GO:0006412">
    <property type="term" value="P:translation"/>
    <property type="evidence" value="ECO:0007669"/>
    <property type="project" value="UniProtKB-UniRule"/>
</dbReference>
<dbReference type="EMBL" id="MHBZ01000039">
    <property type="protein sequence ID" value="OGY10201.1"/>
    <property type="molecule type" value="Genomic_DNA"/>
</dbReference>
<evidence type="ECO:0000313" key="13">
    <source>
        <dbReference type="Proteomes" id="UP000178319"/>
    </source>
</evidence>
<evidence type="ECO:0000256" key="2">
    <source>
        <dbReference type="ARBA" id="ARBA00011123"/>
    </source>
</evidence>
<dbReference type="SUPFAM" id="SSF89095">
    <property type="entry name" value="GatB/YqeY motif"/>
    <property type="match status" value="2"/>
</dbReference>
<dbReference type="Gene3D" id="1.10.150.380">
    <property type="entry name" value="GatB domain, N-terminal subdomain"/>
    <property type="match status" value="1"/>
</dbReference>
<dbReference type="InterPro" id="IPR004413">
    <property type="entry name" value="GatB"/>
</dbReference>
<keyword evidence="3 10" id="KW-0436">Ligase</keyword>
<dbReference type="Pfam" id="PF02637">
    <property type="entry name" value="GatB_Yqey"/>
    <property type="match status" value="1"/>
</dbReference>
<dbReference type="InterPro" id="IPR018027">
    <property type="entry name" value="Asn/Gln_amidotransferase"/>
</dbReference>
<dbReference type="Gene3D" id="1.10.10.410">
    <property type="match status" value="1"/>
</dbReference>
<comment type="caution">
    <text evidence="12">The sequence shown here is derived from an EMBL/GenBank/DDBJ whole genome shotgun (WGS) entry which is preliminary data.</text>
</comment>
<proteinExistence type="inferred from homology"/>
<comment type="similarity">
    <text evidence="1 10">Belongs to the GatB/GatE family. GatB subfamily.</text>
</comment>
<dbReference type="InterPro" id="IPR006075">
    <property type="entry name" value="Asn/Gln-tRNA_Trfase_suB/E_cat"/>
</dbReference>
<comment type="subunit">
    <text evidence="2 10">Heterotrimer of A, B and C subunits.</text>
</comment>
<evidence type="ECO:0000256" key="10">
    <source>
        <dbReference type="HAMAP-Rule" id="MF_00121"/>
    </source>
</evidence>
<name>A0A1G1V490_9BACT</name>
<feature type="domain" description="Asn/Gln amidotransferase" evidence="11">
    <location>
        <begin position="341"/>
        <end position="451"/>
    </location>
</feature>
<protein>
    <recommendedName>
        <fullName evidence="10">Aspartyl/glutamyl-tRNA(Asn/Gln) amidotransferase subunit B</fullName>
        <shortName evidence="10">Asp/Glu-ADT subunit B</shortName>
        <ecNumber evidence="10">6.3.5.-</ecNumber>
    </recommendedName>
</protein>
<dbReference type="Pfam" id="PF02934">
    <property type="entry name" value="GatB_N"/>
    <property type="match status" value="1"/>
</dbReference>
<accession>A0A1G1V490</accession>
<dbReference type="NCBIfam" id="NF004012">
    <property type="entry name" value="PRK05477.1-2"/>
    <property type="match status" value="1"/>
</dbReference>
<dbReference type="SMART" id="SM00845">
    <property type="entry name" value="GatB_Yqey"/>
    <property type="match status" value="1"/>
</dbReference>
<dbReference type="InterPro" id="IPR017959">
    <property type="entry name" value="Asn/Gln-tRNA_amidoTrfase_suB/E"/>
</dbReference>
<sequence length="455" mass="52053">MSNLYEPIIGLEVHVELNTNSKMFCSCSADYFGKTPNTHTCPVCLGLLGALPLINKKALESCIKVGLALGCKVSNTSRFERKNYFYPDLPKGYQISQYRWPLCVGGKMEVTDKNGNTNSIRINRVHQEEDTGKMSHIGSVTRIDFNRSGVPLVEIVTEPDFRDTDEIRDYAKKLQQIMRYLGVSNADMEKGDMRLEANISVRTSRSHRTRYDSVGGRSELPPYRVELKNINSFRFMVAAVEYEIKRQTEALEKGERLIQETRGWDENKKQTYVQRVKEEANDYRYFPDPDLPQFDIDNEWVSTLKKELPELPEEKTARFVAQYGISESNAKILTDTKELADYFEEAARVGVEHDIDVKKIANTLINKKFDQEKILPANLIKILKEETDKPVLSDEELEKAVRDSIKENPKVAEDYKKGKETVLQFLVGQVMAKTKGLADPKKATKKLIDFLQGNR</sequence>
<dbReference type="PANTHER" id="PTHR11659">
    <property type="entry name" value="GLUTAMYL-TRNA GLN AMIDOTRANSFERASE SUBUNIT B MITOCHONDRIAL AND PROKARYOTIC PET112-RELATED"/>
    <property type="match status" value="1"/>
</dbReference>
<evidence type="ECO:0000256" key="6">
    <source>
        <dbReference type="ARBA" id="ARBA00022917"/>
    </source>
</evidence>
<comment type="catalytic activity">
    <reaction evidence="8 10">
        <text>L-aspartyl-tRNA(Asn) + L-glutamine + ATP + H2O = L-asparaginyl-tRNA(Asn) + L-glutamate + ADP + phosphate + 2 H(+)</text>
        <dbReference type="Rhea" id="RHEA:14513"/>
        <dbReference type="Rhea" id="RHEA-COMP:9674"/>
        <dbReference type="Rhea" id="RHEA-COMP:9677"/>
        <dbReference type="ChEBI" id="CHEBI:15377"/>
        <dbReference type="ChEBI" id="CHEBI:15378"/>
        <dbReference type="ChEBI" id="CHEBI:29985"/>
        <dbReference type="ChEBI" id="CHEBI:30616"/>
        <dbReference type="ChEBI" id="CHEBI:43474"/>
        <dbReference type="ChEBI" id="CHEBI:58359"/>
        <dbReference type="ChEBI" id="CHEBI:78515"/>
        <dbReference type="ChEBI" id="CHEBI:78516"/>
        <dbReference type="ChEBI" id="CHEBI:456216"/>
    </reaction>
</comment>
<keyword evidence="5 10" id="KW-0067">ATP-binding</keyword>
<dbReference type="InterPro" id="IPR017958">
    <property type="entry name" value="Gln-tRNA_amidoTrfase_suB_CS"/>
</dbReference>
<dbReference type="InterPro" id="IPR014746">
    <property type="entry name" value="Gln_synth/guanido_kin_cat_dom"/>
</dbReference>
<dbReference type="SUPFAM" id="SSF55931">
    <property type="entry name" value="Glutamine synthetase/guanido kinase"/>
    <property type="match status" value="1"/>
</dbReference>
<gene>
    <name evidence="10" type="primary">gatB</name>
    <name evidence="12" type="ORF">A3D26_04485</name>
</gene>
<dbReference type="GO" id="GO:0050567">
    <property type="term" value="F:glutaminyl-tRNA synthase (glutamine-hydrolyzing) activity"/>
    <property type="evidence" value="ECO:0007669"/>
    <property type="project" value="UniProtKB-UniRule"/>
</dbReference>
<evidence type="ECO:0000256" key="1">
    <source>
        <dbReference type="ARBA" id="ARBA00005306"/>
    </source>
</evidence>
<evidence type="ECO:0000313" key="12">
    <source>
        <dbReference type="EMBL" id="OGY10201.1"/>
    </source>
</evidence>
<dbReference type="InterPro" id="IPR023168">
    <property type="entry name" value="GatB_Yqey_C_2"/>
</dbReference>